<evidence type="ECO:0000256" key="1">
    <source>
        <dbReference type="ARBA" id="ARBA00004571"/>
    </source>
</evidence>
<feature type="domain" description="TonB-dependent receptor-like beta-barrel" evidence="11">
    <location>
        <begin position="438"/>
        <end position="951"/>
    </location>
</feature>
<evidence type="ECO:0000256" key="4">
    <source>
        <dbReference type="ARBA" id="ARBA00022692"/>
    </source>
</evidence>
<dbReference type="EMBL" id="SOAY01000010">
    <property type="protein sequence ID" value="TDT46774.1"/>
    <property type="molecule type" value="Genomic_DNA"/>
</dbReference>
<evidence type="ECO:0000256" key="9">
    <source>
        <dbReference type="RuleBase" id="RU003357"/>
    </source>
</evidence>
<dbReference type="OrthoDB" id="9805434at2"/>
<evidence type="ECO:0000256" key="10">
    <source>
        <dbReference type="SAM" id="SignalP"/>
    </source>
</evidence>
<dbReference type="InterPro" id="IPR036942">
    <property type="entry name" value="Beta-barrel_TonB_sf"/>
</dbReference>
<keyword evidence="6 8" id="KW-0472">Membrane</keyword>
<evidence type="ECO:0000256" key="5">
    <source>
        <dbReference type="ARBA" id="ARBA00023077"/>
    </source>
</evidence>
<dbReference type="InterPro" id="IPR008969">
    <property type="entry name" value="CarboxyPept-like_regulatory"/>
</dbReference>
<dbReference type="InterPro" id="IPR039426">
    <property type="entry name" value="TonB-dep_rcpt-like"/>
</dbReference>
<feature type="chain" id="PRO_5020706601" evidence="10">
    <location>
        <begin position="23"/>
        <end position="989"/>
    </location>
</feature>
<keyword evidence="4 8" id="KW-0812">Transmembrane</keyword>
<dbReference type="GO" id="GO:0009279">
    <property type="term" value="C:cell outer membrane"/>
    <property type="evidence" value="ECO:0007669"/>
    <property type="project" value="UniProtKB-SubCell"/>
</dbReference>
<sequence length="989" mass="106396">MIMKKILTLSFLLLCTVFVAQAQEITINGKVSDTQGPLPGVNVMVKGTTKGVITDFDGLYSITASSDAILVYSFIGYAKIEIPVNSKTTINAILEESAQQLTETVVVGSRGQARTKLQTASPVDVISVSKEAINMPQLDVGQLLVASAPSFTAVRSQGGDLSASVTPPSLRGLGPNQLLVLVNGKRRHSGAQLISSATGGSANSVDMDFISLDAIERVEVLRDGASAQYGSDAIAGVINIVTRKGTDKFTANYTAGFYTNSNPDISDSNISQSDQDLLNDTDGADGITHQLGINYGTSFENGGYLNVAGTYRQNEAAIRPNISGATPYGDSYLNNERTDAQGNPIITNPELLAAQTAGDAALAAELQTDAGLLAARGLTARDISTFAGLSPSVLGVVSYDLEIPLSEMSESSFYSFGDFGYKAGQLFGCFYRRSAQTDRFNYDLYPNGFRPQMTNDQTNLAFTGGIKGKVGEWDFDFSNTFGTNTQRLGQFNTFNASLQSASPTEIDLGTHKFTQNTTNFDLSRYYPDFLSGLNIAIGGEFRIENYIIERGQEESYAAGDAGVITATEDNQQLIGPDGFPLEGLDGSPIVDANGDALVLPYGGVSSYPVLQYSPNCQCFRGFAPENEANEFRSVTGLYLDLELDVTDKWFVSGALRTEQYSDFGGVFTGKFATRYSITDNLSVRGSISNGFRAPSLQELNYSHTFTFFVDLEPFDGTLYPNSSQVAKTIGIQQLQEERSTNIGLGITAKLFNKLDLSIDAFQIDIKDRLFSTGNFSAGDAPALEPLIGAGLASFRINGGDISTKGIEIVANYSERVGEGMLNLNVSGLLSNRTFEGANVPDLNTVLTDQELEDLYIDRAVIGAYEQGVPNTQFIASATYSIGKWSGMLRGNYFGEIARIDDGIGTLTDANFPNVGEQGFSDQTFSAQVTSDLGITYKASENLAFTLTGQNIFNNYPDLYRSEERGFYLYGNAQQGSLGAFYSVRATLSF</sequence>
<dbReference type="AlphaFoldDB" id="A0A4R7K9U8"/>
<dbReference type="InterPro" id="IPR037066">
    <property type="entry name" value="Plug_dom_sf"/>
</dbReference>
<feature type="domain" description="TonB-dependent receptor plug" evidence="12">
    <location>
        <begin position="121"/>
        <end position="237"/>
    </location>
</feature>
<dbReference type="SUPFAM" id="SSF56935">
    <property type="entry name" value="Porins"/>
    <property type="match status" value="1"/>
</dbReference>
<dbReference type="PANTHER" id="PTHR47234:SF3">
    <property type="entry name" value="SECRETIN_TONB SHORT N-TERMINAL DOMAIN-CONTAINING PROTEIN"/>
    <property type="match status" value="1"/>
</dbReference>
<dbReference type="InterPro" id="IPR000531">
    <property type="entry name" value="Beta-barrel_TonB"/>
</dbReference>
<evidence type="ECO:0000259" key="11">
    <source>
        <dbReference type="Pfam" id="PF00593"/>
    </source>
</evidence>
<proteinExistence type="inferred from homology"/>
<keyword evidence="5 9" id="KW-0798">TonB box</keyword>
<gene>
    <name evidence="13" type="ORF">CLV90_0833</name>
</gene>
<dbReference type="SUPFAM" id="SSF49464">
    <property type="entry name" value="Carboxypeptidase regulatory domain-like"/>
    <property type="match status" value="1"/>
</dbReference>
<organism evidence="13 14">
    <name type="scientific">Maribacter spongiicola</name>
    <dbReference type="NCBI Taxonomy" id="1206753"/>
    <lineage>
        <taxon>Bacteria</taxon>
        <taxon>Pseudomonadati</taxon>
        <taxon>Bacteroidota</taxon>
        <taxon>Flavobacteriia</taxon>
        <taxon>Flavobacteriales</taxon>
        <taxon>Flavobacteriaceae</taxon>
        <taxon>Maribacter</taxon>
    </lineage>
</organism>
<evidence type="ECO:0000259" key="12">
    <source>
        <dbReference type="Pfam" id="PF07715"/>
    </source>
</evidence>
<protein>
    <submittedName>
        <fullName evidence="13">Iron complex outermembrane receptor protein</fullName>
    </submittedName>
</protein>
<evidence type="ECO:0000256" key="3">
    <source>
        <dbReference type="ARBA" id="ARBA00022452"/>
    </source>
</evidence>
<keyword evidence="7 8" id="KW-0998">Cell outer membrane</keyword>
<reference evidence="13 14" key="1">
    <citation type="submission" date="2019-03" db="EMBL/GenBank/DDBJ databases">
        <title>Genomic Encyclopedia of Archaeal and Bacterial Type Strains, Phase II (KMG-II): from individual species to whole genera.</title>
        <authorList>
            <person name="Goeker M."/>
        </authorList>
    </citation>
    <scope>NUCLEOTIDE SEQUENCE [LARGE SCALE GENOMIC DNA]</scope>
    <source>
        <strain evidence="13 14">DSM 25233</strain>
    </source>
</reference>
<keyword evidence="14" id="KW-1185">Reference proteome</keyword>
<dbReference type="Pfam" id="PF00593">
    <property type="entry name" value="TonB_dep_Rec_b-barrel"/>
    <property type="match status" value="1"/>
</dbReference>
<dbReference type="Proteomes" id="UP000294749">
    <property type="component" value="Unassembled WGS sequence"/>
</dbReference>
<accession>A0A4R7K9U8</accession>
<keyword evidence="10" id="KW-0732">Signal</keyword>
<evidence type="ECO:0000256" key="8">
    <source>
        <dbReference type="PROSITE-ProRule" id="PRU01360"/>
    </source>
</evidence>
<comment type="similarity">
    <text evidence="8 9">Belongs to the TonB-dependent receptor family.</text>
</comment>
<keyword evidence="3 8" id="KW-1134">Transmembrane beta strand</keyword>
<dbReference type="Pfam" id="PF07715">
    <property type="entry name" value="Plug"/>
    <property type="match status" value="1"/>
</dbReference>
<dbReference type="PROSITE" id="PS52016">
    <property type="entry name" value="TONB_DEPENDENT_REC_3"/>
    <property type="match status" value="1"/>
</dbReference>
<dbReference type="Gene3D" id="2.170.130.10">
    <property type="entry name" value="TonB-dependent receptor, plug domain"/>
    <property type="match status" value="1"/>
</dbReference>
<evidence type="ECO:0000256" key="7">
    <source>
        <dbReference type="ARBA" id="ARBA00023237"/>
    </source>
</evidence>
<dbReference type="Gene3D" id="2.40.170.20">
    <property type="entry name" value="TonB-dependent receptor, beta-barrel domain"/>
    <property type="match status" value="1"/>
</dbReference>
<evidence type="ECO:0000313" key="14">
    <source>
        <dbReference type="Proteomes" id="UP000294749"/>
    </source>
</evidence>
<dbReference type="InterPro" id="IPR012910">
    <property type="entry name" value="Plug_dom"/>
</dbReference>
<keyword evidence="2 8" id="KW-0813">Transport</keyword>
<evidence type="ECO:0000256" key="2">
    <source>
        <dbReference type="ARBA" id="ARBA00022448"/>
    </source>
</evidence>
<comment type="caution">
    <text evidence="13">The sequence shown here is derived from an EMBL/GenBank/DDBJ whole genome shotgun (WGS) entry which is preliminary data.</text>
</comment>
<comment type="subcellular location">
    <subcellularLocation>
        <location evidence="1 8">Cell outer membrane</location>
        <topology evidence="1 8">Multi-pass membrane protein</topology>
    </subcellularLocation>
</comment>
<evidence type="ECO:0000256" key="6">
    <source>
        <dbReference type="ARBA" id="ARBA00023136"/>
    </source>
</evidence>
<evidence type="ECO:0000313" key="13">
    <source>
        <dbReference type="EMBL" id="TDT46774.1"/>
    </source>
</evidence>
<dbReference type="PANTHER" id="PTHR47234">
    <property type="match status" value="1"/>
</dbReference>
<keyword evidence="13" id="KW-0675">Receptor</keyword>
<feature type="signal peptide" evidence="10">
    <location>
        <begin position="1"/>
        <end position="22"/>
    </location>
</feature>
<dbReference type="Pfam" id="PF13715">
    <property type="entry name" value="CarbopepD_reg_2"/>
    <property type="match status" value="1"/>
</dbReference>
<name>A0A4R7K9U8_9FLAO</name>